<evidence type="ECO:0000313" key="7">
    <source>
        <dbReference type="Proteomes" id="UP000004995"/>
    </source>
</evidence>
<dbReference type="Pfam" id="PF00076">
    <property type="entry name" value="RRM_1"/>
    <property type="match status" value="1"/>
</dbReference>
<dbReference type="HOGENOM" id="CLU_026954_0_0_1"/>
<dbReference type="PANTHER" id="PTHR10693:SF58">
    <property type="entry name" value="OS02G0131700 PROTEIN"/>
    <property type="match status" value="1"/>
</dbReference>
<dbReference type="InterPro" id="IPR032710">
    <property type="entry name" value="NTF2-like_dom_sf"/>
</dbReference>
<feature type="compositionally biased region" description="Gly residues" evidence="3">
    <location>
        <begin position="577"/>
        <end position="599"/>
    </location>
</feature>
<dbReference type="Pfam" id="PF02136">
    <property type="entry name" value="NTF2"/>
    <property type="match status" value="1"/>
</dbReference>
<name>K3ZRI7_SETIT</name>
<dbReference type="GO" id="GO:0003729">
    <property type="term" value="F:mRNA binding"/>
    <property type="evidence" value="ECO:0000318"/>
    <property type="project" value="GO_Central"/>
</dbReference>
<dbReference type="InterPro" id="IPR012677">
    <property type="entry name" value="Nucleotide-bd_a/b_plait_sf"/>
</dbReference>
<proteinExistence type="predicted"/>
<dbReference type="Gramene" id="KQL26489">
    <property type="protein sequence ID" value="KQL26489"/>
    <property type="gene ID" value="SETIT_029217mg"/>
</dbReference>
<keyword evidence="7" id="KW-1185">Reference proteome</keyword>
<dbReference type="CDD" id="cd00780">
    <property type="entry name" value="NTF2"/>
    <property type="match status" value="1"/>
</dbReference>
<organism evidence="6 7">
    <name type="scientific">Setaria italica</name>
    <name type="common">Foxtail millet</name>
    <name type="synonym">Panicum italicum</name>
    <dbReference type="NCBI Taxonomy" id="4555"/>
    <lineage>
        <taxon>Eukaryota</taxon>
        <taxon>Viridiplantae</taxon>
        <taxon>Streptophyta</taxon>
        <taxon>Embryophyta</taxon>
        <taxon>Tracheophyta</taxon>
        <taxon>Spermatophyta</taxon>
        <taxon>Magnoliopsida</taxon>
        <taxon>Liliopsida</taxon>
        <taxon>Poales</taxon>
        <taxon>Poaceae</taxon>
        <taxon>PACMAD clade</taxon>
        <taxon>Panicoideae</taxon>
        <taxon>Panicodae</taxon>
        <taxon>Paniceae</taxon>
        <taxon>Cenchrinae</taxon>
        <taxon>Setaria</taxon>
    </lineage>
</organism>
<evidence type="ECO:0000313" key="6">
    <source>
        <dbReference type="EnsemblPlants" id="KQL26489"/>
    </source>
</evidence>
<dbReference type="STRING" id="4555.K3ZRI7"/>
<dbReference type="InParanoid" id="K3ZRI7"/>
<evidence type="ECO:0008006" key="8">
    <source>
        <dbReference type="Google" id="ProtNLM"/>
    </source>
</evidence>
<dbReference type="FunCoup" id="K3ZRI7">
    <property type="interactions" value="2629"/>
</dbReference>
<evidence type="ECO:0000256" key="1">
    <source>
        <dbReference type="ARBA" id="ARBA00022884"/>
    </source>
</evidence>
<dbReference type="eggNOG" id="KOG0116">
    <property type="taxonomic scope" value="Eukaryota"/>
</dbReference>
<dbReference type="Gene3D" id="3.30.70.330">
    <property type="match status" value="1"/>
</dbReference>
<dbReference type="PROSITE" id="PS50177">
    <property type="entry name" value="NTF2_DOMAIN"/>
    <property type="match status" value="1"/>
</dbReference>
<reference evidence="6" key="2">
    <citation type="submission" date="2018-08" db="UniProtKB">
        <authorList>
            <consortium name="EnsemblPlants"/>
        </authorList>
    </citation>
    <scope>IDENTIFICATION</scope>
    <source>
        <strain evidence="6">Yugu1</strain>
    </source>
</reference>
<dbReference type="CDD" id="cd00590">
    <property type="entry name" value="RRM_SF"/>
    <property type="match status" value="1"/>
</dbReference>
<feature type="region of interest" description="Disordered" evidence="3">
    <location>
        <begin position="565"/>
        <end position="623"/>
    </location>
</feature>
<reference evidence="7" key="1">
    <citation type="journal article" date="2012" name="Nat. Biotechnol.">
        <title>Reference genome sequence of the model plant Setaria.</title>
        <authorList>
            <person name="Bennetzen J.L."/>
            <person name="Schmutz J."/>
            <person name="Wang H."/>
            <person name="Percifield R."/>
            <person name="Hawkins J."/>
            <person name="Pontaroli A.C."/>
            <person name="Estep M."/>
            <person name="Feng L."/>
            <person name="Vaughn J.N."/>
            <person name="Grimwood J."/>
            <person name="Jenkins J."/>
            <person name="Barry K."/>
            <person name="Lindquist E."/>
            <person name="Hellsten U."/>
            <person name="Deshpande S."/>
            <person name="Wang X."/>
            <person name="Wu X."/>
            <person name="Mitros T."/>
            <person name="Triplett J."/>
            <person name="Yang X."/>
            <person name="Ye C.Y."/>
            <person name="Mauro-Herrera M."/>
            <person name="Wang L."/>
            <person name="Li P."/>
            <person name="Sharma M."/>
            <person name="Sharma R."/>
            <person name="Ronald P.C."/>
            <person name="Panaud O."/>
            <person name="Kellogg E.A."/>
            <person name="Brutnell T.P."/>
            <person name="Doust A.N."/>
            <person name="Tuskan G.A."/>
            <person name="Rokhsar D."/>
            <person name="Devos K.M."/>
        </authorList>
    </citation>
    <scope>NUCLEOTIDE SEQUENCE [LARGE SCALE GENOMIC DNA]</scope>
    <source>
        <strain evidence="7">cv. Yugu1</strain>
    </source>
</reference>
<feature type="region of interest" description="Disordered" evidence="3">
    <location>
        <begin position="368"/>
        <end position="387"/>
    </location>
</feature>
<dbReference type="FunFam" id="3.30.70.330:FF:000537">
    <property type="entry name" value="Ras GTPase-activating protein-binding protein 2"/>
    <property type="match status" value="1"/>
</dbReference>
<sequence length="623" mass="68800">MCYHRVYKYFTANPTYIINYPGEVTCTDFLMRCCVNGKADCTSADSRGHKQKRHRPKHAVLLSGLGLEFPPRRMDALGRVSSRARGLLTCPLRRSLPARVVLYYMGRCDHRASGLRVPDVSVVQEYNLYTVEIGEFLQGPTRWHPGVGGRIRTGRSPSLDLGLLTLGFCSAGLFLPHPAMASAAAATQVGTYFIRNYYNLLQQNPDVVHQFYSDASTMVRVDDLTGANTTVNTMMDIHSLIMSLNFTQIEIKTANFVSSWDDGVLVMVSGLVQTKEFSHQRKFIQTFFLAPQEKGYFILNDYFHFVDQEQVQPAPLISQDDYESNLASNTVVETVPEYIHEEETQTTQITSEGRDVVDSYAYSEAPQQVVSSDNWGDEPLPEEPPSSFSNEIAVAPEEPVQPPPVPTPHVEEPVGEPVKKTYASILKTAKAPPAFPVAQQVPVSKPSHPATESNQAQHLVMASSMVADKPRSDVYGEVAAHDDEESKSVYVGNVPSSVSEADLENEFKKFGRLIPDGVAIRSRKETGGYYAFVEFEELSGVHNALKASPIEINGRQIYVEERKPNSGIRGGRRGGRGRFGGGGRGYARGGGDEYNGGNRGRSNGYGRVPHQERGILGSHAQRN</sequence>
<evidence type="ECO:0000256" key="2">
    <source>
        <dbReference type="PROSITE-ProRule" id="PRU00176"/>
    </source>
</evidence>
<dbReference type="PROSITE" id="PS50102">
    <property type="entry name" value="RRM"/>
    <property type="match status" value="1"/>
</dbReference>
<dbReference type="InterPro" id="IPR002075">
    <property type="entry name" value="NTF2_dom"/>
</dbReference>
<dbReference type="SUPFAM" id="SSF54427">
    <property type="entry name" value="NTF2-like"/>
    <property type="match status" value="1"/>
</dbReference>
<evidence type="ECO:0000256" key="3">
    <source>
        <dbReference type="SAM" id="MobiDB-lite"/>
    </source>
</evidence>
<feature type="domain" description="NTF2" evidence="5">
    <location>
        <begin position="189"/>
        <end position="305"/>
    </location>
</feature>
<dbReference type="FunFam" id="3.10.450.50:FF:000003">
    <property type="entry name" value="Nuclear transport factor 2 family protein"/>
    <property type="match status" value="1"/>
</dbReference>
<dbReference type="Proteomes" id="UP000004995">
    <property type="component" value="Unassembled WGS sequence"/>
</dbReference>
<evidence type="ECO:0000259" key="5">
    <source>
        <dbReference type="PROSITE" id="PS50177"/>
    </source>
</evidence>
<dbReference type="OMA" id="IDEELMH"/>
<dbReference type="EMBL" id="AGNK02001322">
    <property type="status" value="NOT_ANNOTATED_CDS"/>
    <property type="molecule type" value="Genomic_DNA"/>
</dbReference>
<dbReference type="PANTHER" id="PTHR10693">
    <property type="entry name" value="RAS GTPASE-ACTIVATING PROTEIN-BINDING PROTEIN"/>
    <property type="match status" value="1"/>
</dbReference>
<dbReference type="GO" id="GO:0005829">
    <property type="term" value="C:cytosol"/>
    <property type="evidence" value="ECO:0000318"/>
    <property type="project" value="GO_Central"/>
</dbReference>
<dbReference type="SUPFAM" id="SSF54928">
    <property type="entry name" value="RNA-binding domain, RBD"/>
    <property type="match status" value="1"/>
</dbReference>
<feature type="domain" description="RRM" evidence="4">
    <location>
        <begin position="487"/>
        <end position="564"/>
    </location>
</feature>
<dbReference type="EnsemblPlants" id="KQL26489">
    <property type="protein sequence ID" value="KQL26489"/>
    <property type="gene ID" value="SETIT_029217mg"/>
</dbReference>
<dbReference type="InterPro" id="IPR035979">
    <property type="entry name" value="RBD_domain_sf"/>
</dbReference>
<evidence type="ECO:0000259" key="4">
    <source>
        <dbReference type="PROSITE" id="PS50102"/>
    </source>
</evidence>
<dbReference type="Gene3D" id="3.10.450.50">
    <property type="match status" value="1"/>
</dbReference>
<keyword evidence="1 2" id="KW-0694">RNA-binding</keyword>
<dbReference type="InterPro" id="IPR018222">
    <property type="entry name" value="Nuclear_transport_factor_2_euk"/>
</dbReference>
<accession>K3ZRI7</accession>
<dbReference type="InterPro" id="IPR000504">
    <property type="entry name" value="RRM_dom"/>
</dbReference>
<dbReference type="SMART" id="SM00360">
    <property type="entry name" value="RRM"/>
    <property type="match status" value="1"/>
</dbReference>
<dbReference type="AlphaFoldDB" id="K3ZRI7"/>
<dbReference type="EMBL" id="AGNK02001323">
    <property type="status" value="NOT_ANNOTATED_CDS"/>
    <property type="molecule type" value="Genomic_DNA"/>
</dbReference>
<protein>
    <recommendedName>
        <fullName evidence="8">NTF2 domain-containing protein</fullName>
    </recommendedName>
</protein>
<dbReference type="InterPro" id="IPR039539">
    <property type="entry name" value="Ras_GTPase_bind_prot"/>
</dbReference>